<dbReference type="AlphaFoldDB" id="A0A843VCS7"/>
<accession>A0A843VCS7</accession>
<dbReference type="EMBL" id="NMUH01001661">
    <property type="protein sequence ID" value="MQL94321.1"/>
    <property type="molecule type" value="Genomic_DNA"/>
</dbReference>
<proteinExistence type="predicted"/>
<keyword evidence="3" id="KW-1185">Reference proteome</keyword>
<evidence type="ECO:0000256" key="1">
    <source>
        <dbReference type="SAM" id="MobiDB-lite"/>
    </source>
</evidence>
<evidence type="ECO:0000313" key="3">
    <source>
        <dbReference type="Proteomes" id="UP000652761"/>
    </source>
</evidence>
<feature type="region of interest" description="Disordered" evidence="1">
    <location>
        <begin position="1"/>
        <end position="27"/>
    </location>
</feature>
<protein>
    <submittedName>
        <fullName evidence="2">Uncharacterized protein</fullName>
    </submittedName>
</protein>
<reference evidence="2" key="1">
    <citation type="submission" date="2017-07" db="EMBL/GenBank/DDBJ databases">
        <title>Taro Niue Genome Assembly and Annotation.</title>
        <authorList>
            <person name="Atibalentja N."/>
            <person name="Keating K."/>
            <person name="Fields C.J."/>
        </authorList>
    </citation>
    <scope>NUCLEOTIDE SEQUENCE</scope>
    <source>
        <strain evidence="2">Niue_2</strain>
        <tissue evidence="2">Leaf</tissue>
    </source>
</reference>
<comment type="caution">
    <text evidence="2">The sequence shown here is derived from an EMBL/GenBank/DDBJ whole genome shotgun (WGS) entry which is preliminary data.</text>
</comment>
<evidence type="ECO:0000313" key="2">
    <source>
        <dbReference type="EMBL" id="MQL94321.1"/>
    </source>
</evidence>
<dbReference type="Proteomes" id="UP000652761">
    <property type="component" value="Unassembled WGS sequence"/>
</dbReference>
<gene>
    <name evidence="2" type="ORF">Taro_026973</name>
</gene>
<name>A0A843VCS7_COLES</name>
<organism evidence="2 3">
    <name type="scientific">Colocasia esculenta</name>
    <name type="common">Wild taro</name>
    <name type="synonym">Arum esculentum</name>
    <dbReference type="NCBI Taxonomy" id="4460"/>
    <lineage>
        <taxon>Eukaryota</taxon>
        <taxon>Viridiplantae</taxon>
        <taxon>Streptophyta</taxon>
        <taxon>Embryophyta</taxon>
        <taxon>Tracheophyta</taxon>
        <taxon>Spermatophyta</taxon>
        <taxon>Magnoliopsida</taxon>
        <taxon>Liliopsida</taxon>
        <taxon>Araceae</taxon>
        <taxon>Aroideae</taxon>
        <taxon>Colocasieae</taxon>
        <taxon>Colocasia</taxon>
    </lineage>
</organism>
<sequence length="86" mass="9505">MVRSERDGVMQRSRQVGQCRESERDNSPCRIQNATGGYVAICPESAAYWAIAFSGLELEEHGMKLDQAFSLRISLLLGILSTSSKP</sequence>